<accession>A0A1I0LK04</accession>
<gene>
    <name evidence="1" type="ORF">SAMN05421811_118148</name>
</gene>
<dbReference type="AlphaFoldDB" id="A0A1I0LK04"/>
<evidence type="ECO:0000313" key="1">
    <source>
        <dbReference type="EMBL" id="SEU40763.1"/>
    </source>
</evidence>
<dbReference type="EMBL" id="FOHX01000018">
    <property type="protein sequence ID" value="SEU40763.1"/>
    <property type="molecule type" value="Genomic_DNA"/>
</dbReference>
<dbReference type="STRING" id="568860.SAMN05421811_118148"/>
<keyword evidence="2" id="KW-1185">Reference proteome</keyword>
<sequence>MTDAPTSAPSPALMDEPVREGAREMLAEALKAEVDA</sequence>
<organism evidence="1 2">
    <name type="scientific">Nonomuraea wenchangensis</name>
    <dbReference type="NCBI Taxonomy" id="568860"/>
    <lineage>
        <taxon>Bacteria</taxon>
        <taxon>Bacillati</taxon>
        <taxon>Actinomycetota</taxon>
        <taxon>Actinomycetes</taxon>
        <taxon>Streptosporangiales</taxon>
        <taxon>Streptosporangiaceae</taxon>
        <taxon>Nonomuraea</taxon>
    </lineage>
</organism>
<dbReference type="Proteomes" id="UP000199361">
    <property type="component" value="Unassembled WGS sequence"/>
</dbReference>
<evidence type="ECO:0000313" key="2">
    <source>
        <dbReference type="Proteomes" id="UP000199361"/>
    </source>
</evidence>
<reference evidence="1 2" key="1">
    <citation type="submission" date="2016-10" db="EMBL/GenBank/DDBJ databases">
        <authorList>
            <person name="de Groot N.N."/>
        </authorList>
    </citation>
    <scope>NUCLEOTIDE SEQUENCE [LARGE SCALE GENOMIC DNA]</scope>
    <source>
        <strain evidence="1 2">CGMCC 4.5598</strain>
    </source>
</reference>
<name>A0A1I0LK04_9ACTN</name>
<proteinExistence type="predicted"/>
<protein>
    <submittedName>
        <fullName evidence="1">Uncharacterized protein</fullName>
    </submittedName>
</protein>